<proteinExistence type="predicted"/>
<organism evidence="1">
    <name type="scientific">Solanum lycopersicum</name>
    <name type="common">Tomato</name>
    <name type="synonym">Lycopersicon esculentum</name>
    <dbReference type="NCBI Taxonomy" id="4081"/>
    <lineage>
        <taxon>Eukaryota</taxon>
        <taxon>Viridiplantae</taxon>
        <taxon>Streptophyta</taxon>
        <taxon>Embryophyta</taxon>
        <taxon>Tracheophyta</taxon>
        <taxon>Spermatophyta</taxon>
        <taxon>Magnoliopsida</taxon>
        <taxon>eudicotyledons</taxon>
        <taxon>Gunneridae</taxon>
        <taxon>Pentapetalae</taxon>
        <taxon>asterids</taxon>
        <taxon>lamiids</taxon>
        <taxon>Solanales</taxon>
        <taxon>Solanaceae</taxon>
        <taxon>Solanoideae</taxon>
        <taxon>Solaneae</taxon>
        <taxon>Solanum</taxon>
        <taxon>Solanum subgen. Lycopersicon</taxon>
    </lineage>
</organism>
<dbReference type="InParanoid" id="A0A3Q7FZK7"/>
<accession>A0A3Q7FZK7</accession>
<dbReference type="AlphaFoldDB" id="A0A3Q7FZK7"/>
<evidence type="ECO:0000313" key="1">
    <source>
        <dbReference type="EnsemblPlants" id="Solyc04g025600.2.1"/>
    </source>
</evidence>
<evidence type="ECO:0000313" key="2">
    <source>
        <dbReference type="Proteomes" id="UP000004994"/>
    </source>
</evidence>
<dbReference type="EnsemblPlants" id="Solyc04g025600.2.1">
    <property type="protein sequence ID" value="Solyc04g025600.2.1"/>
    <property type="gene ID" value="Solyc04g025600.2"/>
</dbReference>
<reference evidence="1" key="1">
    <citation type="journal article" date="2012" name="Nature">
        <title>The tomato genome sequence provides insights into fleshy fruit evolution.</title>
        <authorList>
            <consortium name="Tomato Genome Consortium"/>
        </authorList>
    </citation>
    <scope>NUCLEOTIDE SEQUENCE [LARGE SCALE GENOMIC DNA]</scope>
    <source>
        <strain evidence="1">cv. Heinz 1706</strain>
    </source>
</reference>
<sequence length="86" mass="9985">MNYVFVLQDSSKTLQVETYVWFNKRDPNLHGEWDFEPLFPGENTVDQLVEITKVLCDKFLFTDANIVAGTWNTDKGGNSLYESKLY</sequence>
<dbReference type="Proteomes" id="UP000004994">
    <property type="component" value="Chromosome 4"/>
</dbReference>
<name>A0A3Q7FZK7_SOLLC</name>
<protein>
    <submittedName>
        <fullName evidence="1">Uncharacterized protein</fullName>
    </submittedName>
</protein>
<dbReference type="Gramene" id="Solyc04g025600.2.1">
    <property type="protein sequence ID" value="Solyc04g025600.2.1"/>
    <property type="gene ID" value="Solyc04g025600.2"/>
</dbReference>
<reference evidence="1" key="2">
    <citation type="submission" date="2019-01" db="UniProtKB">
        <authorList>
            <consortium name="EnsemblPlants"/>
        </authorList>
    </citation>
    <scope>IDENTIFICATION</scope>
    <source>
        <strain evidence="1">cv. Heinz 1706</strain>
    </source>
</reference>
<dbReference type="PaxDb" id="4081-Solyc04g025600.1.1"/>
<keyword evidence="2" id="KW-1185">Reference proteome</keyword>